<evidence type="ECO:0000313" key="1">
    <source>
        <dbReference type="EMBL" id="KAF9649172.1"/>
    </source>
</evidence>
<proteinExistence type="predicted"/>
<name>A0ACB6ZHW4_THEGA</name>
<gene>
    <name evidence="1" type="ORF">BDM02DRAFT_3186476</name>
</gene>
<sequence length="497" mass="56869">MPEAERTRSIHQRWDRVPGGKSLNQYDAPRGKRTPNGAVWGHSTDDLFIIQRIPDADVVTCWSRSMIKEFGERPIDDGNEPHEPRVRRPYPLLKIDKDVECPESGMYDHFDEGSEHGDPIPVKDPEDAKGKEEEKRMNSGDTKAKAEEAEDQMPVESPPTDPKQDYIYQGKGGYIHRRLEEHIPQQFFPDQLIVTDPFGLAFGEEKIPRRDGEPERKPWTYKRLYPSFSHDWSTDPSPEDPVTAELYLDPDEVIGVGHHSNVYRATLTLPKGLSARTPDGKVTVVAKTAFPHSEHRSMFDHEAKIFSSFQRHLSEEWCGYNMVSPLAWPVPVGPVVPKFYGYYVPVGKKRDSLSPILLMEECGTPVDPRKLTPEQKTECYSLYLRFHSAGYLHQSTYTRNVVMQPGPLTRHPQERSWSTPSFRLIDFGRSINVKEKVAKVKYLKFGLTVEEMDIEKGKVYHYWHADKAREERAINIEFEIGCGLITLGDMAALTSSF</sequence>
<evidence type="ECO:0000313" key="2">
    <source>
        <dbReference type="Proteomes" id="UP000886501"/>
    </source>
</evidence>
<dbReference type="EMBL" id="MU118001">
    <property type="protein sequence ID" value="KAF9649172.1"/>
    <property type="molecule type" value="Genomic_DNA"/>
</dbReference>
<dbReference type="Proteomes" id="UP000886501">
    <property type="component" value="Unassembled WGS sequence"/>
</dbReference>
<accession>A0ACB6ZHW4</accession>
<comment type="caution">
    <text evidence="1">The sequence shown here is derived from an EMBL/GenBank/DDBJ whole genome shotgun (WGS) entry which is preliminary data.</text>
</comment>
<reference evidence="1" key="2">
    <citation type="journal article" date="2020" name="Nat. Commun.">
        <title>Large-scale genome sequencing of mycorrhizal fungi provides insights into the early evolution of symbiotic traits.</title>
        <authorList>
            <person name="Miyauchi S."/>
            <person name="Kiss E."/>
            <person name="Kuo A."/>
            <person name="Drula E."/>
            <person name="Kohler A."/>
            <person name="Sanchez-Garcia M."/>
            <person name="Morin E."/>
            <person name="Andreopoulos B."/>
            <person name="Barry K.W."/>
            <person name="Bonito G."/>
            <person name="Buee M."/>
            <person name="Carver A."/>
            <person name="Chen C."/>
            <person name="Cichocki N."/>
            <person name="Clum A."/>
            <person name="Culley D."/>
            <person name="Crous P.W."/>
            <person name="Fauchery L."/>
            <person name="Girlanda M."/>
            <person name="Hayes R.D."/>
            <person name="Keri Z."/>
            <person name="LaButti K."/>
            <person name="Lipzen A."/>
            <person name="Lombard V."/>
            <person name="Magnuson J."/>
            <person name="Maillard F."/>
            <person name="Murat C."/>
            <person name="Nolan M."/>
            <person name="Ohm R.A."/>
            <person name="Pangilinan J."/>
            <person name="Pereira M.F."/>
            <person name="Perotto S."/>
            <person name="Peter M."/>
            <person name="Pfister S."/>
            <person name="Riley R."/>
            <person name="Sitrit Y."/>
            <person name="Stielow J.B."/>
            <person name="Szollosi G."/>
            <person name="Zifcakova L."/>
            <person name="Stursova M."/>
            <person name="Spatafora J.W."/>
            <person name="Tedersoo L."/>
            <person name="Vaario L.M."/>
            <person name="Yamada A."/>
            <person name="Yan M."/>
            <person name="Wang P."/>
            <person name="Xu J."/>
            <person name="Bruns T."/>
            <person name="Baldrian P."/>
            <person name="Vilgalys R."/>
            <person name="Dunand C."/>
            <person name="Henrissat B."/>
            <person name="Grigoriev I.V."/>
            <person name="Hibbett D."/>
            <person name="Nagy L.G."/>
            <person name="Martin F.M."/>
        </authorList>
    </citation>
    <scope>NUCLEOTIDE SEQUENCE</scope>
    <source>
        <strain evidence="1">P2</strain>
    </source>
</reference>
<protein>
    <submittedName>
        <fullName evidence="1">Uncharacterized protein</fullName>
    </submittedName>
</protein>
<keyword evidence="2" id="KW-1185">Reference proteome</keyword>
<reference evidence="1" key="1">
    <citation type="submission" date="2019-10" db="EMBL/GenBank/DDBJ databases">
        <authorList>
            <consortium name="DOE Joint Genome Institute"/>
            <person name="Kuo A."/>
            <person name="Miyauchi S."/>
            <person name="Kiss E."/>
            <person name="Drula E."/>
            <person name="Kohler A."/>
            <person name="Sanchez-Garcia M."/>
            <person name="Andreopoulos B."/>
            <person name="Barry K.W."/>
            <person name="Bonito G."/>
            <person name="Buee M."/>
            <person name="Carver A."/>
            <person name="Chen C."/>
            <person name="Cichocki N."/>
            <person name="Clum A."/>
            <person name="Culley D."/>
            <person name="Crous P.W."/>
            <person name="Fauchery L."/>
            <person name="Girlanda M."/>
            <person name="Hayes R."/>
            <person name="Keri Z."/>
            <person name="Labutti K."/>
            <person name="Lipzen A."/>
            <person name="Lombard V."/>
            <person name="Magnuson J."/>
            <person name="Maillard F."/>
            <person name="Morin E."/>
            <person name="Murat C."/>
            <person name="Nolan M."/>
            <person name="Ohm R."/>
            <person name="Pangilinan J."/>
            <person name="Pereira M."/>
            <person name="Perotto S."/>
            <person name="Peter M."/>
            <person name="Riley R."/>
            <person name="Sitrit Y."/>
            <person name="Stielow B."/>
            <person name="Szollosi G."/>
            <person name="Zifcakova L."/>
            <person name="Stursova M."/>
            <person name="Spatafora J.W."/>
            <person name="Tedersoo L."/>
            <person name="Vaario L.-M."/>
            <person name="Yamada A."/>
            <person name="Yan M."/>
            <person name="Wang P."/>
            <person name="Xu J."/>
            <person name="Bruns T."/>
            <person name="Baldrian P."/>
            <person name="Vilgalys R."/>
            <person name="Henrissat B."/>
            <person name="Grigoriev I.V."/>
            <person name="Hibbett D."/>
            <person name="Nagy L.G."/>
            <person name="Martin F.M."/>
        </authorList>
    </citation>
    <scope>NUCLEOTIDE SEQUENCE</scope>
    <source>
        <strain evidence="1">P2</strain>
    </source>
</reference>
<organism evidence="1 2">
    <name type="scientific">Thelephora ganbajun</name>
    <name type="common">Ganba fungus</name>
    <dbReference type="NCBI Taxonomy" id="370292"/>
    <lineage>
        <taxon>Eukaryota</taxon>
        <taxon>Fungi</taxon>
        <taxon>Dikarya</taxon>
        <taxon>Basidiomycota</taxon>
        <taxon>Agaricomycotina</taxon>
        <taxon>Agaricomycetes</taxon>
        <taxon>Thelephorales</taxon>
        <taxon>Thelephoraceae</taxon>
        <taxon>Thelephora</taxon>
    </lineage>
</organism>